<reference evidence="4 5" key="1">
    <citation type="submission" date="2017-11" db="EMBL/GenBank/DDBJ databases">
        <authorList>
            <person name="Han C.G."/>
        </authorList>
    </citation>
    <scope>NUCLEOTIDE SEQUENCE [LARGE SCALE GENOMIC DNA]</scope>
    <source>
        <strain evidence="5">ATCC 43555</strain>
    </source>
</reference>
<dbReference type="GO" id="GO:0015562">
    <property type="term" value="F:efflux transmembrane transporter activity"/>
    <property type="evidence" value="ECO:0007669"/>
    <property type="project" value="TreeGrafter"/>
</dbReference>
<name>A0A2K4XFH7_PSEVC</name>
<dbReference type="PANTHER" id="PTHR30469:SF20">
    <property type="entry name" value="EFFLUX RND TRANSPORTER PERIPLASMIC ADAPTOR SUBUNIT"/>
    <property type="match status" value="1"/>
</dbReference>
<dbReference type="Gene3D" id="1.10.287.470">
    <property type="entry name" value="Helix hairpin bin"/>
    <property type="match status" value="1"/>
</dbReference>
<dbReference type="GO" id="GO:1990281">
    <property type="term" value="C:efflux pump complex"/>
    <property type="evidence" value="ECO:0007669"/>
    <property type="project" value="TreeGrafter"/>
</dbReference>
<evidence type="ECO:0000259" key="2">
    <source>
        <dbReference type="Pfam" id="PF25876"/>
    </source>
</evidence>
<dbReference type="GeneID" id="93665773"/>
<evidence type="ECO:0000313" key="5">
    <source>
        <dbReference type="Proteomes" id="UP000238288"/>
    </source>
</evidence>
<dbReference type="PANTHER" id="PTHR30469">
    <property type="entry name" value="MULTIDRUG RESISTANCE PROTEIN MDTA"/>
    <property type="match status" value="1"/>
</dbReference>
<dbReference type="InterPro" id="IPR058625">
    <property type="entry name" value="MdtA-like_BSH"/>
</dbReference>
<dbReference type="NCBIfam" id="TIGR01730">
    <property type="entry name" value="RND_mfp"/>
    <property type="match status" value="1"/>
</dbReference>
<dbReference type="RefSeq" id="WP_104644084.1">
    <property type="nucleotide sequence ID" value="NZ_AQGW01000025.1"/>
</dbReference>
<feature type="domain" description="Multidrug resistance protein MdtA-like alpha-helical hairpin" evidence="2">
    <location>
        <begin position="98"/>
        <end position="153"/>
    </location>
</feature>
<feature type="domain" description="Multidrug resistance protein MdtA-like barrel-sandwich hybrid" evidence="3">
    <location>
        <begin position="65"/>
        <end position="179"/>
    </location>
</feature>
<sequence length="360" mass="40464">MKLFRLCILTTTLLTLMACSEPEKQVKEEPIRPVKLFNIGHDSQTNVRSFPAEVVANQGSYLAFRVNGELVEFPVLAGEEVKKGQLLAKLDPEDFQLQYDDRKARFELAKSQLGRIEQLLEKRIASQSEYDEALANMQVAESAFKIAETNLEYSELRAPFAGTVAKVFVKNFENIQAKQNILRLETRDLMDVEIQVPEKIIARIKKGSDYHPTVVFDGFANKEYTLDLKEWDTQADPTTLTYQVVFSLPVPKDFNLLAGMTGRVFIDLSKVTSSQVAYTILPVESVFSEAKESVSDNAYVWIYNPETGVVNKQAVKVGQVHRDGIEVLSGIKEGQIVVSAGVHSLDEGMKVRPWNKERGL</sequence>
<dbReference type="Pfam" id="PF25917">
    <property type="entry name" value="BSH_RND"/>
    <property type="match status" value="1"/>
</dbReference>
<dbReference type="InterPro" id="IPR058624">
    <property type="entry name" value="MdtA-like_HH"/>
</dbReference>
<dbReference type="Gene3D" id="2.40.30.170">
    <property type="match status" value="1"/>
</dbReference>
<dbReference type="InterPro" id="IPR006143">
    <property type="entry name" value="RND_pump_MFP"/>
</dbReference>
<accession>A0A2K4XFH7</accession>
<dbReference type="EMBL" id="LT965929">
    <property type="protein sequence ID" value="SOU43070.1"/>
    <property type="molecule type" value="Genomic_DNA"/>
</dbReference>
<gene>
    <name evidence="4" type="ORF">PCAR9_B0603</name>
</gene>
<protein>
    <submittedName>
        <fullName evidence="4">Hemolysin D</fullName>
    </submittedName>
</protein>
<proteinExistence type="inferred from homology"/>
<evidence type="ECO:0000256" key="1">
    <source>
        <dbReference type="ARBA" id="ARBA00009477"/>
    </source>
</evidence>
<dbReference type="Proteomes" id="UP000238288">
    <property type="component" value="Chromosome PCAR9b"/>
</dbReference>
<evidence type="ECO:0000259" key="3">
    <source>
        <dbReference type="Pfam" id="PF25917"/>
    </source>
</evidence>
<comment type="similarity">
    <text evidence="1">Belongs to the membrane fusion protein (MFP) (TC 8.A.1) family.</text>
</comment>
<evidence type="ECO:0000313" key="4">
    <source>
        <dbReference type="EMBL" id="SOU43070.1"/>
    </source>
</evidence>
<organism evidence="4 5">
    <name type="scientific">Pseudoalteromonas carrageenovora IAM 12662</name>
    <dbReference type="NCBI Taxonomy" id="1314868"/>
    <lineage>
        <taxon>Bacteria</taxon>
        <taxon>Pseudomonadati</taxon>
        <taxon>Pseudomonadota</taxon>
        <taxon>Gammaproteobacteria</taxon>
        <taxon>Alteromonadales</taxon>
        <taxon>Pseudoalteromonadaceae</taxon>
        <taxon>Pseudoalteromonas</taxon>
    </lineage>
</organism>
<dbReference type="SUPFAM" id="SSF111369">
    <property type="entry name" value="HlyD-like secretion proteins"/>
    <property type="match status" value="1"/>
</dbReference>
<dbReference type="Pfam" id="PF25876">
    <property type="entry name" value="HH_MFP_RND"/>
    <property type="match status" value="1"/>
</dbReference>
<dbReference type="Gene3D" id="2.40.50.100">
    <property type="match status" value="1"/>
</dbReference>
<dbReference type="PROSITE" id="PS51257">
    <property type="entry name" value="PROKAR_LIPOPROTEIN"/>
    <property type="match status" value="1"/>
</dbReference>
<dbReference type="OrthoDB" id="1185083at2"/>
<dbReference type="Gene3D" id="2.40.420.20">
    <property type="match status" value="1"/>
</dbReference>
<dbReference type="AlphaFoldDB" id="A0A2K4XFH7"/>